<organism evidence="2 3">
    <name type="scientific">Tetrapyrgos nigripes</name>
    <dbReference type="NCBI Taxonomy" id="182062"/>
    <lineage>
        <taxon>Eukaryota</taxon>
        <taxon>Fungi</taxon>
        <taxon>Dikarya</taxon>
        <taxon>Basidiomycota</taxon>
        <taxon>Agaricomycotina</taxon>
        <taxon>Agaricomycetes</taxon>
        <taxon>Agaricomycetidae</taxon>
        <taxon>Agaricales</taxon>
        <taxon>Marasmiineae</taxon>
        <taxon>Marasmiaceae</taxon>
        <taxon>Tetrapyrgos</taxon>
    </lineage>
</organism>
<dbReference type="AlphaFoldDB" id="A0A8H5C5S4"/>
<feature type="region of interest" description="Disordered" evidence="1">
    <location>
        <begin position="1"/>
        <end position="27"/>
    </location>
</feature>
<accession>A0A8H5C5S4</accession>
<dbReference type="Proteomes" id="UP000559256">
    <property type="component" value="Unassembled WGS sequence"/>
</dbReference>
<protein>
    <submittedName>
        <fullName evidence="2">Uncharacterized protein</fullName>
    </submittedName>
</protein>
<evidence type="ECO:0000313" key="3">
    <source>
        <dbReference type="Proteomes" id="UP000559256"/>
    </source>
</evidence>
<keyword evidence="3" id="KW-1185">Reference proteome</keyword>
<proteinExistence type="predicted"/>
<comment type="caution">
    <text evidence="2">The sequence shown here is derived from an EMBL/GenBank/DDBJ whole genome shotgun (WGS) entry which is preliminary data.</text>
</comment>
<evidence type="ECO:0000313" key="2">
    <source>
        <dbReference type="EMBL" id="KAF5335616.1"/>
    </source>
</evidence>
<dbReference type="EMBL" id="JAACJM010000238">
    <property type="protein sequence ID" value="KAF5335616.1"/>
    <property type="molecule type" value="Genomic_DNA"/>
</dbReference>
<reference evidence="2 3" key="1">
    <citation type="journal article" date="2020" name="ISME J.">
        <title>Uncovering the hidden diversity of litter-decomposition mechanisms in mushroom-forming fungi.</title>
        <authorList>
            <person name="Floudas D."/>
            <person name="Bentzer J."/>
            <person name="Ahren D."/>
            <person name="Johansson T."/>
            <person name="Persson P."/>
            <person name="Tunlid A."/>
        </authorList>
    </citation>
    <scope>NUCLEOTIDE SEQUENCE [LARGE SCALE GENOMIC DNA]</scope>
    <source>
        <strain evidence="2 3">CBS 291.85</strain>
    </source>
</reference>
<sequence>MAGGPKTAAENGTTSTRAPKKPPNRWNDKELAALIKSYNDQNPTAEKGEGYKQCEQRMQQQLLEYLTSEGQ</sequence>
<name>A0A8H5C5S4_9AGAR</name>
<evidence type="ECO:0000256" key="1">
    <source>
        <dbReference type="SAM" id="MobiDB-lite"/>
    </source>
</evidence>
<gene>
    <name evidence="2" type="ORF">D9758_014785</name>
</gene>